<reference evidence="3 4" key="1">
    <citation type="submission" date="2015-11" db="EMBL/GenBank/DDBJ databases">
        <title>Description and complete genome sequence of a novel strain predominating in hypersaline microbial mats and representing a new family of the Bacteriodetes phylum.</title>
        <authorList>
            <person name="Spring S."/>
            <person name="Bunk B."/>
            <person name="Sproer C."/>
            <person name="Klenk H.-P."/>
        </authorList>
    </citation>
    <scope>NUCLEOTIDE SEQUENCE [LARGE SCALE GENOMIC DNA]</scope>
    <source>
        <strain evidence="3 4">L21-Spi-D4</strain>
    </source>
</reference>
<protein>
    <recommendedName>
        <fullName evidence="2">Inner membrane protein YgaP-like transmembrane domain-containing protein</fullName>
    </recommendedName>
</protein>
<keyword evidence="1" id="KW-0472">Membrane</keyword>
<feature type="domain" description="Inner membrane protein YgaP-like transmembrane" evidence="2">
    <location>
        <begin position="1"/>
        <end position="66"/>
    </location>
</feature>
<dbReference type="InterPro" id="IPR021309">
    <property type="entry name" value="YgaP-like_TM"/>
</dbReference>
<keyword evidence="1" id="KW-0812">Transmembrane</keyword>
<keyword evidence="4" id="KW-1185">Reference proteome</keyword>
<proteinExistence type="predicted"/>
<accession>A0A0S2HYF0</accession>
<dbReference type="RefSeq" id="WP_057952527.1">
    <property type="nucleotide sequence ID" value="NZ_CP013118.1"/>
</dbReference>
<dbReference type="EMBL" id="CP013118">
    <property type="protein sequence ID" value="ALO15029.1"/>
    <property type="molecule type" value="Genomic_DNA"/>
</dbReference>
<dbReference type="OrthoDB" id="9804804at2"/>
<name>A0A0S2HYF0_9BACT</name>
<dbReference type="Pfam" id="PF11127">
    <property type="entry name" value="YgaP-like_TM"/>
    <property type="match status" value="1"/>
</dbReference>
<dbReference type="PATRIC" id="fig|1307839.3.peg.1474"/>
<evidence type="ECO:0000256" key="1">
    <source>
        <dbReference type="SAM" id="Phobius"/>
    </source>
</evidence>
<feature type="transmembrane region" description="Helical" evidence="1">
    <location>
        <begin position="12"/>
        <end position="29"/>
    </location>
</feature>
<evidence type="ECO:0000313" key="3">
    <source>
        <dbReference type="EMBL" id="ALO15029.1"/>
    </source>
</evidence>
<keyword evidence="1" id="KW-1133">Transmembrane helix</keyword>
<dbReference type="KEGG" id="blq:L21SP5_01379"/>
<evidence type="ECO:0000259" key="2">
    <source>
        <dbReference type="Pfam" id="PF11127"/>
    </source>
</evidence>
<dbReference type="Proteomes" id="UP000064893">
    <property type="component" value="Chromosome"/>
</dbReference>
<feature type="transmembrane region" description="Helical" evidence="1">
    <location>
        <begin position="35"/>
        <end position="59"/>
    </location>
</feature>
<organism evidence="3 4">
    <name type="scientific">Salinivirga cyanobacteriivorans</name>
    <dbReference type="NCBI Taxonomy" id="1307839"/>
    <lineage>
        <taxon>Bacteria</taxon>
        <taxon>Pseudomonadati</taxon>
        <taxon>Bacteroidota</taxon>
        <taxon>Bacteroidia</taxon>
        <taxon>Bacteroidales</taxon>
        <taxon>Salinivirgaceae</taxon>
        <taxon>Salinivirga</taxon>
    </lineage>
</organism>
<gene>
    <name evidence="3" type="ORF">L21SP5_01379</name>
</gene>
<evidence type="ECO:0000313" key="4">
    <source>
        <dbReference type="Proteomes" id="UP000064893"/>
    </source>
</evidence>
<sequence length="71" mass="7647">MKKNMGSADRIIRVIIAAILVALYFMEVVTGTIGIILLVVAGIFLITSITGFCGLYPLFGIRTCPKESKNA</sequence>
<dbReference type="AlphaFoldDB" id="A0A0S2HYF0"/>